<reference evidence="1 2" key="1">
    <citation type="submission" date="2020-04" db="EMBL/GenBank/DDBJ databases">
        <authorList>
            <person name="Alioto T."/>
            <person name="Alioto T."/>
            <person name="Gomez Garrido J."/>
        </authorList>
    </citation>
    <scope>NUCLEOTIDE SEQUENCE [LARGE SCALE GENOMIC DNA]</scope>
</reference>
<gene>
    <name evidence="1" type="ORF">CLODIP_2_CD10309</name>
</gene>
<name>A0A8S1DT68_9INSE</name>
<accession>A0A8S1DT68</accession>
<organism evidence="1 2">
    <name type="scientific">Cloeon dipterum</name>
    <dbReference type="NCBI Taxonomy" id="197152"/>
    <lineage>
        <taxon>Eukaryota</taxon>
        <taxon>Metazoa</taxon>
        <taxon>Ecdysozoa</taxon>
        <taxon>Arthropoda</taxon>
        <taxon>Hexapoda</taxon>
        <taxon>Insecta</taxon>
        <taxon>Pterygota</taxon>
        <taxon>Palaeoptera</taxon>
        <taxon>Ephemeroptera</taxon>
        <taxon>Pisciforma</taxon>
        <taxon>Baetidae</taxon>
        <taxon>Cloeon</taxon>
    </lineage>
</organism>
<comment type="caution">
    <text evidence="1">The sequence shown here is derived from an EMBL/GenBank/DDBJ whole genome shotgun (WGS) entry which is preliminary data.</text>
</comment>
<protein>
    <recommendedName>
        <fullName evidence="3">F-box domain-containing protein</fullName>
    </recommendedName>
</protein>
<dbReference type="Proteomes" id="UP000494165">
    <property type="component" value="Unassembled WGS sequence"/>
</dbReference>
<dbReference type="AlphaFoldDB" id="A0A8S1DT68"/>
<dbReference type="InterPro" id="IPR032675">
    <property type="entry name" value="LRR_dom_sf"/>
</dbReference>
<evidence type="ECO:0000313" key="1">
    <source>
        <dbReference type="EMBL" id="CAB3384027.1"/>
    </source>
</evidence>
<keyword evidence="2" id="KW-1185">Reference proteome</keyword>
<dbReference type="Gene3D" id="3.80.10.10">
    <property type="entry name" value="Ribonuclease Inhibitor"/>
    <property type="match status" value="2"/>
</dbReference>
<dbReference type="EMBL" id="CADEPI010000334">
    <property type="protein sequence ID" value="CAB3384027.1"/>
    <property type="molecule type" value="Genomic_DNA"/>
</dbReference>
<sequence>MATNDDIRLKLTVSKMNIHRSTKLETIAAQKVVRNLDSFLDPQFSETRNVMLLPSALQNIVFQHWLTRQSPELQRLQKESLSRDDLVKIFEKGMKVFQSLVSCHTLEVGITPLTKNKSFTSLAIEHLLKYLNFIGDKATNLQVLNISECYQHGTELNRTLCEEIGKLRNLRSLNIKHILVNYKNLKAMCKSLKSLTHLSTSIIFNPHFDVSSQREIEDLKIFSNLIVFEPGNSDEKFTINCIQRLPKLQYFGTNLTTNIIEKLLDRCPNQKFALTQMILEARTNKEIHLSFPDVTNLRVLYSTSDDSFVPNSLLKFSKIQNLTLTFFRSADKMIPFLDAYGHGLNSLCINDCFAQFKLSTILDRCPKLESLFLHVVSNLPECSRPDIHSFSTGLKELEWYYHRYGSDNHVPLLLDILSVPTLECVTLRMSCKRFHLEEIETLTAMIASRQILGNLKRLCVFVIDIDWDSYHRVFLALSYFIKSASAFLPHLTEIKTNIISINDQIEMNSEVSSEVATLKTFIEVYEM</sequence>
<proteinExistence type="predicted"/>
<evidence type="ECO:0008006" key="3">
    <source>
        <dbReference type="Google" id="ProtNLM"/>
    </source>
</evidence>
<evidence type="ECO:0000313" key="2">
    <source>
        <dbReference type="Proteomes" id="UP000494165"/>
    </source>
</evidence>
<dbReference type="SUPFAM" id="SSF52047">
    <property type="entry name" value="RNI-like"/>
    <property type="match status" value="1"/>
</dbReference>